<dbReference type="InterPro" id="IPR000594">
    <property type="entry name" value="ThiF_NAD_FAD-bd"/>
</dbReference>
<dbReference type="PANTHER" id="PTHR10953">
    <property type="entry name" value="UBIQUITIN-ACTIVATING ENZYME E1"/>
    <property type="match status" value="1"/>
</dbReference>
<dbReference type="SUPFAM" id="SSF69572">
    <property type="entry name" value="Activating enzymes of the ubiquitin-like proteins"/>
    <property type="match status" value="1"/>
</dbReference>
<name>A0ABW5RNT7_9BACI</name>
<dbReference type="InterPro" id="IPR045886">
    <property type="entry name" value="ThiF/MoeB/HesA"/>
</dbReference>
<evidence type="ECO:0000313" key="3">
    <source>
        <dbReference type="Proteomes" id="UP001597506"/>
    </source>
</evidence>
<accession>A0ABW5RNT7</accession>
<comment type="caution">
    <text evidence="2">The sequence shown here is derived from an EMBL/GenBank/DDBJ whole genome shotgun (WGS) entry which is preliminary data.</text>
</comment>
<organism evidence="2 3">
    <name type="scientific">Bacillus seohaeanensis</name>
    <dbReference type="NCBI Taxonomy" id="284580"/>
    <lineage>
        <taxon>Bacteria</taxon>
        <taxon>Bacillati</taxon>
        <taxon>Bacillota</taxon>
        <taxon>Bacilli</taxon>
        <taxon>Bacillales</taxon>
        <taxon>Bacillaceae</taxon>
        <taxon>Bacillus</taxon>
    </lineage>
</organism>
<keyword evidence="3" id="KW-1185">Reference proteome</keyword>
<keyword evidence="2" id="KW-0808">Transferase</keyword>
<feature type="domain" description="THIF-type NAD/FAD binding fold" evidence="1">
    <location>
        <begin position="5"/>
        <end position="241"/>
    </location>
</feature>
<dbReference type="GO" id="GO:0016779">
    <property type="term" value="F:nucleotidyltransferase activity"/>
    <property type="evidence" value="ECO:0007669"/>
    <property type="project" value="UniProtKB-KW"/>
</dbReference>
<dbReference type="CDD" id="cd00757">
    <property type="entry name" value="ThiF_MoeB_HesA_family"/>
    <property type="match status" value="1"/>
</dbReference>
<evidence type="ECO:0000259" key="1">
    <source>
        <dbReference type="Pfam" id="PF00899"/>
    </source>
</evidence>
<keyword evidence="2" id="KW-0548">Nucleotidyltransferase</keyword>
<dbReference type="Pfam" id="PF00899">
    <property type="entry name" value="ThiF"/>
    <property type="match status" value="1"/>
</dbReference>
<dbReference type="Gene3D" id="3.40.50.720">
    <property type="entry name" value="NAD(P)-binding Rossmann-like Domain"/>
    <property type="match status" value="1"/>
</dbReference>
<dbReference type="NCBIfam" id="NF009123">
    <property type="entry name" value="PRK12475.1"/>
    <property type="match status" value="1"/>
</dbReference>
<evidence type="ECO:0000313" key="2">
    <source>
        <dbReference type="EMBL" id="MFD2680368.1"/>
    </source>
</evidence>
<proteinExistence type="predicted"/>
<gene>
    <name evidence="2" type="ORF">ACFSUL_06335</name>
</gene>
<protein>
    <submittedName>
        <fullName evidence="2">MoeB/ThiF family adenylyltransferase</fullName>
    </submittedName>
</protein>
<dbReference type="RefSeq" id="WP_377934195.1">
    <property type="nucleotide sequence ID" value="NZ_JBHUMF010000015.1"/>
</dbReference>
<dbReference type="Proteomes" id="UP001597506">
    <property type="component" value="Unassembled WGS sequence"/>
</dbReference>
<sequence length="337" mass="37387">MKERYSRQQLFKPIGTSGQAKISERHVLVVGAGALGTSNAESLVRAGVGKITIIDRDYVEWSNLQRQQLYSEQDASEGLPKAIAAKKRLTQVNSSVDIQAVVMDATSESLAPLLKDVDVVVDATDNFDIRLIINDLTQKHNIPWVYGSCVSSTGMSYTILPQKTPCLQCLLNAAPIAGATCDTAGVISPAVQVVAAYQTTEVLKLLVEDYQAIRPSLVTFDLWNNQHYTMNVEKAKKENCPSCGVAPTYPHLSYEYQTKTEVLCGRDTVQIRPKHATESLDELVERLASFGEVKRNPYLVSVIYESYRIVFFQDGRTFVHGTNNIEKAKSIYYRLVG</sequence>
<dbReference type="EMBL" id="JBHUMF010000015">
    <property type="protein sequence ID" value="MFD2680368.1"/>
    <property type="molecule type" value="Genomic_DNA"/>
</dbReference>
<dbReference type="PANTHER" id="PTHR10953:SF102">
    <property type="entry name" value="ADENYLYLTRANSFERASE AND SULFURTRANSFERASE MOCS3"/>
    <property type="match status" value="1"/>
</dbReference>
<reference evidence="3" key="1">
    <citation type="journal article" date="2019" name="Int. J. Syst. Evol. Microbiol.">
        <title>The Global Catalogue of Microorganisms (GCM) 10K type strain sequencing project: providing services to taxonomists for standard genome sequencing and annotation.</title>
        <authorList>
            <consortium name="The Broad Institute Genomics Platform"/>
            <consortium name="The Broad Institute Genome Sequencing Center for Infectious Disease"/>
            <person name="Wu L."/>
            <person name="Ma J."/>
        </authorList>
    </citation>
    <scope>NUCLEOTIDE SEQUENCE [LARGE SCALE GENOMIC DNA]</scope>
    <source>
        <strain evidence="3">KCTC 3913</strain>
    </source>
</reference>
<dbReference type="InterPro" id="IPR035985">
    <property type="entry name" value="Ubiquitin-activating_enz"/>
</dbReference>